<evidence type="ECO:0000256" key="6">
    <source>
        <dbReference type="ARBA" id="ARBA00022777"/>
    </source>
</evidence>
<keyword evidence="6" id="KW-0418">Kinase</keyword>
<evidence type="ECO:0000256" key="1">
    <source>
        <dbReference type="ARBA" id="ARBA00022490"/>
    </source>
</evidence>
<feature type="non-terminal residue" evidence="9">
    <location>
        <position position="237"/>
    </location>
</feature>
<dbReference type="GO" id="GO:0005524">
    <property type="term" value="F:ATP binding"/>
    <property type="evidence" value="ECO:0007669"/>
    <property type="project" value="UniProtKB-KW"/>
</dbReference>
<dbReference type="InterPro" id="IPR011529">
    <property type="entry name" value="Glu_5kinase"/>
</dbReference>
<dbReference type="InterPro" id="IPR019797">
    <property type="entry name" value="Glutamate_5-kinase_CS"/>
</dbReference>
<protein>
    <recommendedName>
        <fullName evidence="8">Aspartate/glutamate/uridylate kinase domain-containing protein</fullName>
    </recommendedName>
</protein>
<dbReference type="PANTHER" id="PTHR43654:SF1">
    <property type="entry name" value="ISOPENTENYL PHOSPHATE KINASE"/>
    <property type="match status" value="1"/>
</dbReference>
<evidence type="ECO:0000259" key="8">
    <source>
        <dbReference type="Pfam" id="PF00696"/>
    </source>
</evidence>
<dbReference type="FunFam" id="3.40.1160.10:FF:000006">
    <property type="entry name" value="Glutamate 5-kinase"/>
    <property type="match status" value="1"/>
</dbReference>
<reference evidence="9" key="1">
    <citation type="journal article" date="2014" name="Front. Microbiol.">
        <title>High frequency of phylogenetically diverse reductive dehalogenase-homologous genes in deep subseafloor sedimentary metagenomes.</title>
        <authorList>
            <person name="Kawai M."/>
            <person name="Futagami T."/>
            <person name="Toyoda A."/>
            <person name="Takaki Y."/>
            <person name="Nishi S."/>
            <person name="Hori S."/>
            <person name="Arai W."/>
            <person name="Tsubouchi T."/>
            <person name="Morono Y."/>
            <person name="Uchiyama I."/>
            <person name="Ito T."/>
            <person name="Fujiyama A."/>
            <person name="Inagaki F."/>
            <person name="Takami H."/>
        </authorList>
    </citation>
    <scope>NUCLEOTIDE SEQUENCE</scope>
    <source>
        <strain evidence="9">Expedition CK06-06</strain>
    </source>
</reference>
<proteinExistence type="inferred from homology"/>
<evidence type="ECO:0000256" key="4">
    <source>
        <dbReference type="ARBA" id="ARBA00022679"/>
    </source>
</evidence>
<dbReference type="InterPro" id="IPR005715">
    <property type="entry name" value="Glu_5kinase/COase_Synthase"/>
</dbReference>
<keyword evidence="2" id="KW-0028">Amino-acid biosynthesis</keyword>
<accession>X1TFK7</accession>
<keyword evidence="3" id="KW-0641">Proline biosynthesis</keyword>
<dbReference type="InterPro" id="IPR001048">
    <property type="entry name" value="Asp/Glu/Uridylate_kinase"/>
</dbReference>
<keyword evidence="4" id="KW-0808">Transferase</keyword>
<dbReference type="InterPro" id="IPR041739">
    <property type="entry name" value="G5K_ProB"/>
</dbReference>
<sequence length="237" mass="26269">MERNELLNSVRRVVIKLGTPVLTTEDNRLDTSRIEELVEQFVWLRQKGVQLAIVTSGAIIAGMRSLGLRTKPKSLAKLQAAASVGQSQLMRVYERLFKERGLIVGQILLTKNILIEKQRYLNVRNTFSSLFSSGVIPIINENDSVAVDEIKFGDNDTLSALVANLVEADLLIILSDVDGFYADYPSNGKLLFQIKEISPEIEKLARRTNSSKSIGGMTTKLMAAKTVTKKGKMMLIA</sequence>
<dbReference type="Gene3D" id="3.40.1160.10">
    <property type="entry name" value="Acetylglutamate kinase-like"/>
    <property type="match status" value="1"/>
</dbReference>
<dbReference type="GO" id="GO:0005829">
    <property type="term" value="C:cytosol"/>
    <property type="evidence" value="ECO:0007669"/>
    <property type="project" value="TreeGrafter"/>
</dbReference>
<organism evidence="9">
    <name type="scientific">marine sediment metagenome</name>
    <dbReference type="NCBI Taxonomy" id="412755"/>
    <lineage>
        <taxon>unclassified sequences</taxon>
        <taxon>metagenomes</taxon>
        <taxon>ecological metagenomes</taxon>
    </lineage>
</organism>
<keyword evidence="7" id="KW-0067">ATP-binding</keyword>
<dbReference type="CDD" id="cd04242">
    <property type="entry name" value="AAK_G5K_ProB"/>
    <property type="match status" value="1"/>
</dbReference>
<dbReference type="SUPFAM" id="SSF53633">
    <property type="entry name" value="Carbamate kinase-like"/>
    <property type="match status" value="1"/>
</dbReference>
<dbReference type="Pfam" id="PF00696">
    <property type="entry name" value="AA_kinase"/>
    <property type="match status" value="1"/>
</dbReference>
<comment type="caution">
    <text evidence="9">The sequence shown here is derived from an EMBL/GenBank/DDBJ whole genome shotgun (WGS) entry which is preliminary data.</text>
</comment>
<evidence type="ECO:0000313" key="9">
    <source>
        <dbReference type="EMBL" id="GAJ04093.1"/>
    </source>
</evidence>
<dbReference type="AlphaFoldDB" id="X1TFK7"/>
<dbReference type="PANTHER" id="PTHR43654">
    <property type="entry name" value="GLUTAMATE 5-KINASE"/>
    <property type="match status" value="1"/>
</dbReference>
<dbReference type="PRINTS" id="PR00474">
    <property type="entry name" value="GLU5KINASE"/>
</dbReference>
<dbReference type="GO" id="GO:0004349">
    <property type="term" value="F:glutamate 5-kinase activity"/>
    <property type="evidence" value="ECO:0007669"/>
    <property type="project" value="InterPro"/>
</dbReference>
<dbReference type="NCBIfam" id="TIGR01027">
    <property type="entry name" value="proB"/>
    <property type="match status" value="1"/>
</dbReference>
<dbReference type="GO" id="GO:0008652">
    <property type="term" value="P:amino acid biosynthetic process"/>
    <property type="evidence" value="ECO:0007669"/>
    <property type="project" value="UniProtKB-KW"/>
</dbReference>
<evidence type="ECO:0000256" key="5">
    <source>
        <dbReference type="ARBA" id="ARBA00022741"/>
    </source>
</evidence>
<dbReference type="HAMAP" id="MF_00456">
    <property type="entry name" value="ProB"/>
    <property type="match status" value="1"/>
</dbReference>
<keyword evidence="1" id="KW-0963">Cytoplasm</keyword>
<dbReference type="InterPro" id="IPR036393">
    <property type="entry name" value="AceGlu_kinase-like_sf"/>
</dbReference>
<evidence type="ECO:0000256" key="2">
    <source>
        <dbReference type="ARBA" id="ARBA00022605"/>
    </source>
</evidence>
<feature type="domain" description="Aspartate/glutamate/uridylate kinase" evidence="8">
    <location>
        <begin position="12"/>
        <end position="233"/>
    </location>
</feature>
<name>X1TFK7_9ZZZZ</name>
<evidence type="ECO:0000256" key="3">
    <source>
        <dbReference type="ARBA" id="ARBA00022650"/>
    </source>
</evidence>
<evidence type="ECO:0000256" key="7">
    <source>
        <dbReference type="ARBA" id="ARBA00022840"/>
    </source>
</evidence>
<dbReference type="PIRSF" id="PIRSF000729">
    <property type="entry name" value="GK"/>
    <property type="match status" value="1"/>
</dbReference>
<keyword evidence="5" id="KW-0547">Nucleotide-binding</keyword>
<dbReference type="InterPro" id="IPR001057">
    <property type="entry name" value="Glu/AcGlu_kinase"/>
</dbReference>
<dbReference type="PROSITE" id="PS00902">
    <property type="entry name" value="GLUTAMATE_5_KINASE"/>
    <property type="match status" value="1"/>
</dbReference>
<dbReference type="EMBL" id="BARW01031569">
    <property type="protein sequence ID" value="GAJ04093.1"/>
    <property type="molecule type" value="Genomic_DNA"/>
</dbReference>
<gene>
    <name evidence="9" type="ORF">S12H4_50182</name>
</gene>